<evidence type="ECO:0000313" key="2">
    <source>
        <dbReference type="Proteomes" id="UP001519460"/>
    </source>
</evidence>
<keyword evidence="2" id="KW-1185">Reference proteome</keyword>
<comment type="caution">
    <text evidence="1">The sequence shown here is derived from an EMBL/GenBank/DDBJ whole genome shotgun (WGS) entry which is preliminary data.</text>
</comment>
<dbReference type="Proteomes" id="UP001519460">
    <property type="component" value="Unassembled WGS sequence"/>
</dbReference>
<name>A0ABD0LGU2_9CAEN</name>
<dbReference type="EMBL" id="JACVVK020000048">
    <property type="protein sequence ID" value="KAK7498809.1"/>
    <property type="molecule type" value="Genomic_DNA"/>
</dbReference>
<accession>A0ABD0LGU2</accession>
<evidence type="ECO:0000313" key="1">
    <source>
        <dbReference type="EMBL" id="KAK7498809.1"/>
    </source>
</evidence>
<dbReference type="AlphaFoldDB" id="A0ABD0LGU2"/>
<proteinExistence type="predicted"/>
<organism evidence="1 2">
    <name type="scientific">Batillaria attramentaria</name>
    <dbReference type="NCBI Taxonomy" id="370345"/>
    <lineage>
        <taxon>Eukaryota</taxon>
        <taxon>Metazoa</taxon>
        <taxon>Spiralia</taxon>
        <taxon>Lophotrochozoa</taxon>
        <taxon>Mollusca</taxon>
        <taxon>Gastropoda</taxon>
        <taxon>Caenogastropoda</taxon>
        <taxon>Sorbeoconcha</taxon>
        <taxon>Cerithioidea</taxon>
        <taxon>Batillariidae</taxon>
        <taxon>Batillaria</taxon>
    </lineage>
</organism>
<gene>
    <name evidence="1" type="ORF">BaRGS_00009901</name>
</gene>
<protein>
    <submittedName>
        <fullName evidence="1">Uncharacterized protein</fullName>
    </submittedName>
</protein>
<sequence length="97" mass="10582">MGVIRGKGVFSKEQFKVCVSFTSPAWNTSHLYPTQSRPDTPVSKRVRFLSTGSSVWSSTDRQSRYKHRPATVLQSAAGVANSVKSAVVSFSLTVFLG</sequence>
<reference evidence="1 2" key="1">
    <citation type="journal article" date="2023" name="Sci. Data">
        <title>Genome assembly of the Korean intertidal mud-creeper Batillaria attramentaria.</title>
        <authorList>
            <person name="Patra A.K."/>
            <person name="Ho P.T."/>
            <person name="Jun S."/>
            <person name="Lee S.J."/>
            <person name="Kim Y."/>
            <person name="Won Y.J."/>
        </authorList>
    </citation>
    <scope>NUCLEOTIDE SEQUENCE [LARGE SCALE GENOMIC DNA]</scope>
    <source>
        <strain evidence="1">Wonlab-2016</strain>
    </source>
</reference>